<accession>U4KT59</accession>
<keyword evidence="5" id="KW-1185">Reference proteome</keyword>
<gene>
    <name evidence="4" type="ORF">BN85310980</name>
</gene>
<dbReference type="EMBL" id="FO681348">
    <property type="protein sequence ID" value="CCV66119.1"/>
    <property type="molecule type" value="Genomic_DNA"/>
</dbReference>
<sequence>MHDQTVRFKDVGIYYMLYENKNKETLVLLHPYTSSISVFDNQIIALKKDYQLLLVDLPGHGRSGVSRNVSIKDMPEIIKVILDLLSIEDAHFLGIEIGSLVAQAFGQVYPEKIKSLISIGGFSIFHDSFKAINNELLKTKFLRAFKWAFLFNAYKAYYLNNACIKDDAKKKFEISQKNFKRKGLLSKRGISRFYKLGKQKKAYPVYVICGEYELEVIKDACIQFEQKVPKALLEGFQRAKTVVHLDQQRLFSERVITFLKTL</sequence>
<dbReference type="Pfam" id="PF00561">
    <property type="entry name" value="Abhydrolase_1"/>
    <property type="match status" value="1"/>
</dbReference>
<keyword evidence="4" id="KW-0378">Hydrolase</keyword>
<name>U4KT59_9MOLU</name>
<evidence type="ECO:0000313" key="5">
    <source>
        <dbReference type="Proteomes" id="UP000032737"/>
    </source>
</evidence>
<dbReference type="PANTHER" id="PTHR43798">
    <property type="entry name" value="MONOACYLGLYCEROL LIPASE"/>
    <property type="match status" value="1"/>
</dbReference>
<dbReference type="PANTHER" id="PTHR43798:SF33">
    <property type="entry name" value="HYDROLASE, PUTATIVE (AFU_ORTHOLOGUE AFUA_2G14860)-RELATED"/>
    <property type="match status" value="1"/>
</dbReference>
<reference evidence="4 5" key="1">
    <citation type="journal article" date="2013" name="J. Mol. Microbiol. Biotechnol.">
        <title>Analysis of the Complete Genomes of Acholeplasma brassicae , A. palmae and A. laidlawii and Their Comparison to the Obligate Parasites from ' Candidatus Phytoplasma'.</title>
        <authorList>
            <person name="Kube M."/>
            <person name="Siewert C."/>
            <person name="Migdoll A.M."/>
            <person name="Duduk B."/>
            <person name="Holz S."/>
            <person name="Rabus R."/>
            <person name="Seemuller E."/>
            <person name="Mitrovic J."/>
            <person name="Muller I."/>
            <person name="Buttner C."/>
            <person name="Reinhardt R."/>
        </authorList>
    </citation>
    <scope>NUCLEOTIDE SEQUENCE [LARGE SCALE GENOMIC DNA]</scope>
    <source>
        <strain evidence="5">0502</strain>
    </source>
</reference>
<dbReference type="Gene3D" id="3.40.50.1820">
    <property type="entry name" value="alpha/beta hydrolase"/>
    <property type="match status" value="1"/>
</dbReference>
<evidence type="ECO:0000256" key="2">
    <source>
        <dbReference type="ARBA" id="ARBA00022487"/>
    </source>
</evidence>
<feature type="domain" description="AB hydrolase-1" evidence="3">
    <location>
        <begin position="25"/>
        <end position="132"/>
    </location>
</feature>
<organism evidence="4 5">
    <name type="scientific">Acholeplasma brassicae</name>
    <dbReference type="NCBI Taxonomy" id="61635"/>
    <lineage>
        <taxon>Bacteria</taxon>
        <taxon>Bacillati</taxon>
        <taxon>Mycoplasmatota</taxon>
        <taxon>Mollicutes</taxon>
        <taxon>Acholeplasmatales</taxon>
        <taxon>Acholeplasmataceae</taxon>
        <taxon>Acholeplasma</taxon>
    </lineage>
</organism>
<dbReference type="InterPro" id="IPR000073">
    <property type="entry name" value="AB_hydrolase_1"/>
</dbReference>
<dbReference type="SUPFAM" id="SSF53474">
    <property type="entry name" value="alpha/beta-Hydrolases"/>
    <property type="match status" value="1"/>
</dbReference>
<dbReference type="STRING" id="61635.BN85310980"/>
<comment type="similarity">
    <text evidence="1">Belongs to the lipase/esterase LIP3/BchO family.</text>
</comment>
<proteinExistence type="inferred from homology"/>
<dbReference type="GO" id="GO:0016020">
    <property type="term" value="C:membrane"/>
    <property type="evidence" value="ECO:0007669"/>
    <property type="project" value="TreeGrafter"/>
</dbReference>
<dbReference type="Proteomes" id="UP000032737">
    <property type="component" value="Chromosome"/>
</dbReference>
<dbReference type="InterPro" id="IPR050266">
    <property type="entry name" value="AB_hydrolase_sf"/>
</dbReference>
<evidence type="ECO:0000313" key="4">
    <source>
        <dbReference type="EMBL" id="CCV66119.1"/>
    </source>
</evidence>
<protein>
    <submittedName>
        <fullName evidence="4">Alpha/beta hydrolase</fullName>
    </submittedName>
</protein>
<evidence type="ECO:0000259" key="3">
    <source>
        <dbReference type="Pfam" id="PF00561"/>
    </source>
</evidence>
<dbReference type="KEGG" id="abra:BN85310980"/>
<dbReference type="GO" id="GO:0052689">
    <property type="term" value="F:carboxylic ester hydrolase activity"/>
    <property type="evidence" value="ECO:0007669"/>
    <property type="project" value="UniProtKB-KW"/>
</dbReference>
<dbReference type="RefSeq" id="WP_030004979.1">
    <property type="nucleotide sequence ID" value="NC_022549.1"/>
</dbReference>
<dbReference type="InterPro" id="IPR029058">
    <property type="entry name" value="AB_hydrolase_fold"/>
</dbReference>
<evidence type="ECO:0000256" key="1">
    <source>
        <dbReference type="ARBA" id="ARBA00006989"/>
    </source>
</evidence>
<dbReference type="HOGENOM" id="CLU_020336_50_1_14"/>
<dbReference type="OrthoDB" id="397642at2"/>
<dbReference type="AlphaFoldDB" id="U4KT59"/>
<keyword evidence="2" id="KW-0719">Serine esterase</keyword>